<evidence type="ECO:0000313" key="1">
    <source>
        <dbReference type="EMBL" id="MCI26938.1"/>
    </source>
</evidence>
<protein>
    <submittedName>
        <fullName evidence="1">Uncharacterized protein</fullName>
    </submittedName>
</protein>
<name>A0A392QRQ3_9FABA</name>
<dbReference type="Proteomes" id="UP000265520">
    <property type="component" value="Unassembled WGS sequence"/>
</dbReference>
<keyword evidence="2" id="KW-1185">Reference proteome</keyword>
<sequence length="16" mass="1871">MQQQPWHIPLALPKIA</sequence>
<comment type="caution">
    <text evidence="1">The sequence shown here is derived from an EMBL/GenBank/DDBJ whole genome shotgun (WGS) entry which is preliminary data.</text>
</comment>
<dbReference type="AlphaFoldDB" id="A0A392QRQ3"/>
<proteinExistence type="predicted"/>
<accession>A0A392QRQ3</accession>
<evidence type="ECO:0000313" key="2">
    <source>
        <dbReference type="Proteomes" id="UP000265520"/>
    </source>
</evidence>
<reference evidence="1 2" key="1">
    <citation type="journal article" date="2018" name="Front. Plant Sci.">
        <title>Red Clover (Trifolium pratense) and Zigzag Clover (T. medium) - A Picture of Genomic Similarities and Differences.</title>
        <authorList>
            <person name="Dluhosova J."/>
            <person name="Istvanek J."/>
            <person name="Nedelnik J."/>
            <person name="Repkova J."/>
        </authorList>
    </citation>
    <scope>NUCLEOTIDE SEQUENCE [LARGE SCALE GENOMIC DNA]</scope>
    <source>
        <strain evidence="2">cv. 10/8</strain>
        <tissue evidence="1">Leaf</tissue>
    </source>
</reference>
<dbReference type="EMBL" id="LXQA010156305">
    <property type="protein sequence ID" value="MCI26938.1"/>
    <property type="molecule type" value="Genomic_DNA"/>
</dbReference>
<organism evidence="1 2">
    <name type="scientific">Trifolium medium</name>
    <dbReference type="NCBI Taxonomy" id="97028"/>
    <lineage>
        <taxon>Eukaryota</taxon>
        <taxon>Viridiplantae</taxon>
        <taxon>Streptophyta</taxon>
        <taxon>Embryophyta</taxon>
        <taxon>Tracheophyta</taxon>
        <taxon>Spermatophyta</taxon>
        <taxon>Magnoliopsida</taxon>
        <taxon>eudicotyledons</taxon>
        <taxon>Gunneridae</taxon>
        <taxon>Pentapetalae</taxon>
        <taxon>rosids</taxon>
        <taxon>fabids</taxon>
        <taxon>Fabales</taxon>
        <taxon>Fabaceae</taxon>
        <taxon>Papilionoideae</taxon>
        <taxon>50 kb inversion clade</taxon>
        <taxon>NPAAA clade</taxon>
        <taxon>Hologalegina</taxon>
        <taxon>IRL clade</taxon>
        <taxon>Trifolieae</taxon>
        <taxon>Trifolium</taxon>
    </lineage>
</organism>
<feature type="non-terminal residue" evidence="1">
    <location>
        <position position="16"/>
    </location>
</feature>